<dbReference type="Proteomes" id="UP000829398">
    <property type="component" value="Chromosome 5"/>
</dbReference>
<sequence length="596" mass="67664">MNRPHVLVLPIPAQGHVIPLLEFSQCLAKQGFRVTFVNTDYDHKRIMESLEGKNDLGEQIRLVSIPDGMEPWEDRNDFGKLFEKVLQVMPGKLEELIEDINSREDEKLDCFIADGYMAWSMEVAKKMNVRGALFWPSSAASVALLFHIPKLIDDGIIDSNGTPMSKQMFRIAPNMPEMNSGDCFWTNIGDLNTQKIIFDLLDRNMRAMRAVNFQLCHSTYELESEAFTVVPELLPIGPLLAGNRLGNSAGHFWREDSSCLEWLDQQQPSSVLYAAFGSFTILDQVQFQELAFGLELCNRPFLWVVRPDITTDANDRYPDGFQERVSARGRMIGWAPQQKVLNHPSIACFLSHCGWNSTMEGVSNGIPFLCWPYFAEQFLNEKYICDIWKVGLRFDKNESGIITREEIKNKVDQVLGHQDFKARALELKEKAMSSIREGGSSRKTFQNFLEWVKTNALAHNSPVMGETFVYLVLAYEKILVRFVAKKAEIGCCTAQNALLQMKESTLGIRSLLCKRTAVAAERKHEVLSDDEGISVSVEDQKVNEDMPEAHDAAMKIERSEGAYMAYSGLREKPSKLEIWTLHCYNGCARCFSSHHQ</sequence>
<evidence type="ECO:0000313" key="1">
    <source>
        <dbReference type="EMBL" id="KAH9753156.1"/>
    </source>
</evidence>
<protein>
    <submittedName>
        <fullName evidence="1">UDP-glycosyltransferase 83A1</fullName>
    </submittedName>
</protein>
<comment type="caution">
    <text evidence="1">The sequence shown here is derived from an EMBL/GenBank/DDBJ whole genome shotgun (WGS) entry which is preliminary data.</text>
</comment>
<keyword evidence="2" id="KW-1185">Reference proteome</keyword>
<accession>A0ACB8KFM6</accession>
<dbReference type="EMBL" id="CM039174">
    <property type="protein sequence ID" value="KAH9753156.1"/>
    <property type="molecule type" value="Genomic_DNA"/>
</dbReference>
<name>A0ACB8KFM6_CITSI</name>
<evidence type="ECO:0000313" key="2">
    <source>
        <dbReference type="Proteomes" id="UP000829398"/>
    </source>
</evidence>
<gene>
    <name evidence="1" type="ORF">KPL71_014976</name>
</gene>
<reference evidence="2" key="1">
    <citation type="journal article" date="2023" name="Hortic. Res.">
        <title>A chromosome-level phased genome enabling allele-level studies in sweet orange: a case study on citrus Huanglongbing tolerance.</title>
        <authorList>
            <person name="Wu B."/>
            <person name="Yu Q."/>
            <person name="Deng Z."/>
            <person name="Duan Y."/>
            <person name="Luo F."/>
            <person name="Gmitter F. Jr."/>
        </authorList>
    </citation>
    <scope>NUCLEOTIDE SEQUENCE [LARGE SCALE GENOMIC DNA]</scope>
    <source>
        <strain evidence="2">cv. Valencia</strain>
    </source>
</reference>
<organism evidence="1 2">
    <name type="scientific">Citrus sinensis</name>
    <name type="common">Sweet orange</name>
    <name type="synonym">Citrus aurantium var. sinensis</name>
    <dbReference type="NCBI Taxonomy" id="2711"/>
    <lineage>
        <taxon>Eukaryota</taxon>
        <taxon>Viridiplantae</taxon>
        <taxon>Streptophyta</taxon>
        <taxon>Embryophyta</taxon>
        <taxon>Tracheophyta</taxon>
        <taxon>Spermatophyta</taxon>
        <taxon>Magnoliopsida</taxon>
        <taxon>eudicotyledons</taxon>
        <taxon>Gunneridae</taxon>
        <taxon>Pentapetalae</taxon>
        <taxon>rosids</taxon>
        <taxon>malvids</taxon>
        <taxon>Sapindales</taxon>
        <taxon>Rutaceae</taxon>
        <taxon>Aurantioideae</taxon>
        <taxon>Citrus</taxon>
    </lineage>
</organism>
<proteinExistence type="predicted"/>